<protein>
    <recommendedName>
        <fullName evidence="3">MarR family transcriptional regulator</fullName>
    </recommendedName>
</protein>
<organism evidence="1 2">
    <name type="scientific">Halospeciosus flavus</name>
    <dbReference type="NCBI Taxonomy" id="3032283"/>
    <lineage>
        <taxon>Archaea</taxon>
        <taxon>Methanobacteriati</taxon>
        <taxon>Methanobacteriota</taxon>
        <taxon>Stenosarchaea group</taxon>
        <taxon>Halobacteria</taxon>
        <taxon>Halobacteriales</taxon>
        <taxon>Halobacteriaceae</taxon>
        <taxon>Halospeciosus</taxon>
    </lineage>
</organism>
<name>A0ABD5Z4F3_9EURY</name>
<accession>A0ABD5Z4F3</accession>
<evidence type="ECO:0000313" key="1">
    <source>
        <dbReference type="EMBL" id="MFC7200041.1"/>
    </source>
</evidence>
<dbReference type="RefSeq" id="WP_279529961.1">
    <property type="nucleotide sequence ID" value="NZ_CP122312.1"/>
</dbReference>
<evidence type="ECO:0008006" key="3">
    <source>
        <dbReference type="Google" id="ProtNLM"/>
    </source>
</evidence>
<proteinExistence type="predicted"/>
<reference evidence="1 2" key="1">
    <citation type="journal article" date="2019" name="Int. J. Syst. Evol. Microbiol.">
        <title>The Global Catalogue of Microorganisms (GCM) 10K type strain sequencing project: providing services to taxonomists for standard genome sequencing and annotation.</title>
        <authorList>
            <consortium name="The Broad Institute Genomics Platform"/>
            <consortium name="The Broad Institute Genome Sequencing Center for Infectious Disease"/>
            <person name="Wu L."/>
            <person name="Ma J."/>
        </authorList>
    </citation>
    <scope>NUCLEOTIDE SEQUENCE [LARGE SCALE GENOMIC DNA]</scope>
    <source>
        <strain evidence="1 2">XZGYJ-43</strain>
    </source>
</reference>
<sequence length="80" mass="9277">MPSRRDLPSDPSVDTYELLYDQYNWSIREIVDHVDDTTYNRVRNALQDAGYDTSDRNRGPVDGLARQLWEMDPDELGSEA</sequence>
<dbReference type="AlphaFoldDB" id="A0ABD5Z4F3"/>
<dbReference type="Proteomes" id="UP001596447">
    <property type="component" value="Unassembled WGS sequence"/>
</dbReference>
<dbReference type="EMBL" id="JBHTAR010000011">
    <property type="protein sequence ID" value="MFC7200041.1"/>
    <property type="molecule type" value="Genomic_DNA"/>
</dbReference>
<evidence type="ECO:0000313" key="2">
    <source>
        <dbReference type="Proteomes" id="UP001596447"/>
    </source>
</evidence>
<gene>
    <name evidence="1" type="ORF">ACFQJ9_11585</name>
</gene>
<keyword evidence="2" id="KW-1185">Reference proteome</keyword>
<comment type="caution">
    <text evidence="1">The sequence shown here is derived from an EMBL/GenBank/DDBJ whole genome shotgun (WGS) entry which is preliminary data.</text>
</comment>